<evidence type="ECO:0000313" key="5">
    <source>
        <dbReference type="EMBL" id="BAS25937.1"/>
    </source>
</evidence>
<dbReference type="SUPFAM" id="SSF47413">
    <property type="entry name" value="lambda repressor-like DNA-binding domains"/>
    <property type="match status" value="1"/>
</dbReference>
<protein>
    <submittedName>
        <fullName evidence="5">LacI family transcriptional regulator</fullName>
    </submittedName>
</protein>
<gene>
    <name evidence="5" type="ORF">LIP_0080</name>
</gene>
<keyword evidence="1" id="KW-0805">Transcription regulation</keyword>
<dbReference type="PANTHER" id="PTHR30146">
    <property type="entry name" value="LACI-RELATED TRANSCRIPTIONAL REPRESSOR"/>
    <property type="match status" value="1"/>
</dbReference>
<dbReference type="InterPro" id="IPR028082">
    <property type="entry name" value="Peripla_BP_I"/>
</dbReference>
<reference evidence="6" key="2">
    <citation type="journal article" date="2016" name="Int. J. Syst. Evol. Microbiol.">
        <title>Complete genome sequence and cell structure of Limnochorda pilosa, a Gram-negative spore-former within the phylum Firmicutes.</title>
        <authorList>
            <person name="Watanabe M."/>
            <person name="Kojima H."/>
            <person name="Fukui M."/>
        </authorList>
    </citation>
    <scope>NUCLEOTIDE SEQUENCE [LARGE SCALE GENOMIC DNA]</scope>
    <source>
        <strain evidence="6">HC45</strain>
    </source>
</reference>
<keyword evidence="6" id="KW-1185">Reference proteome</keyword>
<keyword evidence="2" id="KW-0238">DNA-binding</keyword>
<dbReference type="SUPFAM" id="SSF53822">
    <property type="entry name" value="Periplasmic binding protein-like I"/>
    <property type="match status" value="1"/>
</dbReference>
<dbReference type="InterPro" id="IPR046335">
    <property type="entry name" value="LacI/GalR-like_sensor"/>
</dbReference>
<dbReference type="Gene3D" id="1.10.260.40">
    <property type="entry name" value="lambda repressor-like DNA-binding domains"/>
    <property type="match status" value="1"/>
</dbReference>
<evidence type="ECO:0000256" key="3">
    <source>
        <dbReference type="ARBA" id="ARBA00023163"/>
    </source>
</evidence>
<dbReference type="EMBL" id="AP014924">
    <property type="protein sequence ID" value="BAS25937.1"/>
    <property type="molecule type" value="Genomic_DNA"/>
</dbReference>
<feature type="domain" description="HTH lacI-type" evidence="4">
    <location>
        <begin position="4"/>
        <end position="58"/>
    </location>
</feature>
<dbReference type="CDD" id="cd01392">
    <property type="entry name" value="HTH_LacI"/>
    <property type="match status" value="1"/>
</dbReference>
<dbReference type="CDD" id="cd06267">
    <property type="entry name" value="PBP1_LacI_sugar_binding-like"/>
    <property type="match status" value="1"/>
</dbReference>
<dbReference type="Pfam" id="PF13377">
    <property type="entry name" value="Peripla_BP_3"/>
    <property type="match status" value="1"/>
</dbReference>
<dbReference type="Pfam" id="PF00356">
    <property type="entry name" value="LacI"/>
    <property type="match status" value="1"/>
</dbReference>
<accession>A0A0K2SFX4</accession>
<evidence type="ECO:0000313" key="6">
    <source>
        <dbReference type="Proteomes" id="UP000065807"/>
    </source>
</evidence>
<reference evidence="6" key="1">
    <citation type="submission" date="2015-07" db="EMBL/GenBank/DDBJ databases">
        <title>Complete genome sequence and phylogenetic analysis of Limnochorda pilosa.</title>
        <authorList>
            <person name="Watanabe M."/>
            <person name="Kojima H."/>
            <person name="Fukui M."/>
        </authorList>
    </citation>
    <scope>NUCLEOTIDE SEQUENCE [LARGE SCALE GENOMIC DNA]</scope>
    <source>
        <strain evidence="6">HC45</strain>
    </source>
</reference>
<dbReference type="RefSeq" id="WP_068132829.1">
    <property type="nucleotide sequence ID" value="NZ_AP014924.1"/>
</dbReference>
<dbReference type="AlphaFoldDB" id="A0A0K2SFX4"/>
<dbReference type="Gene3D" id="3.40.50.2300">
    <property type="match status" value="2"/>
</dbReference>
<dbReference type="InterPro" id="IPR000843">
    <property type="entry name" value="HTH_LacI"/>
</dbReference>
<proteinExistence type="predicted"/>
<dbReference type="KEGG" id="lpil:LIP_0080"/>
<keyword evidence="3" id="KW-0804">Transcription</keyword>
<organism evidence="5 6">
    <name type="scientific">Limnochorda pilosa</name>
    <dbReference type="NCBI Taxonomy" id="1555112"/>
    <lineage>
        <taxon>Bacteria</taxon>
        <taxon>Bacillati</taxon>
        <taxon>Bacillota</taxon>
        <taxon>Limnochordia</taxon>
        <taxon>Limnochordales</taxon>
        <taxon>Limnochordaceae</taxon>
        <taxon>Limnochorda</taxon>
    </lineage>
</organism>
<dbReference type="Proteomes" id="UP000065807">
    <property type="component" value="Chromosome"/>
</dbReference>
<evidence type="ECO:0000256" key="2">
    <source>
        <dbReference type="ARBA" id="ARBA00023125"/>
    </source>
</evidence>
<evidence type="ECO:0000259" key="4">
    <source>
        <dbReference type="PROSITE" id="PS50932"/>
    </source>
</evidence>
<dbReference type="GO" id="GO:0000976">
    <property type="term" value="F:transcription cis-regulatory region binding"/>
    <property type="evidence" value="ECO:0007669"/>
    <property type="project" value="TreeGrafter"/>
</dbReference>
<dbReference type="SMART" id="SM00354">
    <property type="entry name" value="HTH_LACI"/>
    <property type="match status" value="1"/>
</dbReference>
<dbReference type="PANTHER" id="PTHR30146:SF155">
    <property type="entry name" value="ALANINE RACEMASE"/>
    <property type="match status" value="1"/>
</dbReference>
<dbReference type="InterPro" id="IPR010982">
    <property type="entry name" value="Lambda_DNA-bd_dom_sf"/>
</dbReference>
<dbReference type="OrthoDB" id="9788209at2"/>
<dbReference type="GO" id="GO:0003700">
    <property type="term" value="F:DNA-binding transcription factor activity"/>
    <property type="evidence" value="ECO:0007669"/>
    <property type="project" value="TreeGrafter"/>
</dbReference>
<name>A0A0K2SFX4_LIMPI</name>
<evidence type="ECO:0000256" key="1">
    <source>
        <dbReference type="ARBA" id="ARBA00023015"/>
    </source>
</evidence>
<dbReference type="PROSITE" id="PS00356">
    <property type="entry name" value="HTH_LACI_1"/>
    <property type="match status" value="1"/>
</dbReference>
<sequence>MRRATIKDIAERAGVSTAAVSKALNGKPDVSETTRARVWEAARALDYQPNSLARGLVSRRTGTVGLFFLDRDTRGFSHPFAAQVISGLLDTLTTRGYHCVLFSTPGNPHATGEPASYLSLCRQWQVEGAAFMGLRLNDPALRELARSELPVITIDVPLEGPRSTMVGVDNRRAQREAVAYVASLGHRRIAFVNGHLQAAVSLERLAGFREGLADAGLTGPDEWTVASDFTEGGGYAATRALLRRADRPTAILYASDLMALGGYRAAREAGLAIPRDLSIVGFDDIDQASRMDPPLTTVHQERYELGRSAARALLEALDHGRSRAWVPVPWWLERRASCGPPAA</sequence>
<dbReference type="STRING" id="1555112.LIP_0080"/>
<dbReference type="PROSITE" id="PS50932">
    <property type="entry name" value="HTH_LACI_2"/>
    <property type="match status" value="1"/>
</dbReference>